<accession>A0AAD8TS12</accession>
<proteinExistence type="predicted"/>
<evidence type="ECO:0000313" key="2">
    <source>
        <dbReference type="EMBL" id="KAK1686697.1"/>
    </source>
</evidence>
<keyword evidence="3" id="KW-1185">Reference proteome</keyword>
<dbReference type="AlphaFoldDB" id="A0AAD8TS12"/>
<sequence length="323" mass="35464">MGSAAASQGFPIVASPGVSHGDFIGGRAGTSYPPGQCTTQGIMDLYGEYLLGSGSYTSQNKMFMITGRYADGADSMIDSEETNHEQPSVQHSDTRQRDNNISATASNANASNCTNDCMFEDDDCIDDAYGKEQTFPNQFDSNSSGHNCSNMTEEGNLTDEELDDVAPKYDLFGDDASNAVDEVDDLVQDSENLDNVEHLSQEDIQSFLDAEEAAATARSSSQEVREHHAPRMGMAFDSDDAAHKFFNDYALLCGFAITKAGNYHGKKQGSTRHTRVTFRCNRSGKPVDEETLEAKRKQKQLKRQEKTGKIVAENSRRRRSNII</sequence>
<dbReference type="PANTHER" id="PTHR46328">
    <property type="entry name" value="FAR-RED IMPAIRED RESPONSIVE (FAR1) FAMILY PROTEIN-RELATED"/>
    <property type="match status" value="1"/>
</dbReference>
<comment type="caution">
    <text evidence="2">The sequence shown here is derived from an EMBL/GenBank/DDBJ whole genome shotgun (WGS) entry which is preliminary data.</text>
</comment>
<reference evidence="2" key="1">
    <citation type="submission" date="2023-07" db="EMBL/GenBank/DDBJ databases">
        <title>A chromosome-level genome assembly of Lolium multiflorum.</title>
        <authorList>
            <person name="Chen Y."/>
            <person name="Copetti D."/>
            <person name="Kolliker R."/>
            <person name="Studer B."/>
        </authorList>
    </citation>
    <scope>NUCLEOTIDE SEQUENCE</scope>
    <source>
        <strain evidence="2">02402/16</strain>
        <tissue evidence="2">Leaf</tissue>
    </source>
</reference>
<dbReference type="EMBL" id="JAUUTY010000002">
    <property type="protein sequence ID" value="KAK1686697.1"/>
    <property type="molecule type" value="Genomic_DNA"/>
</dbReference>
<gene>
    <name evidence="2" type="ORF">QYE76_047545</name>
</gene>
<dbReference type="Proteomes" id="UP001231189">
    <property type="component" value="Unassembled WGS sequence"/>
</dbReference>
<evidence type="ECO:0000256" key="1">
    <source>
        <dbReference type="SAM" id="MobiDB-lite"/>
    </source>
</evidence>
<protein>
    <recommendedName>
        <fullName evidence="4">FAR1 domain-containing protein</fullName>
    </recommendedName>
</protein>
<feature type="region of interest" description="Disordered" evidence="1">
    <location>
        <begin position="287"/>
        <end position="323"/>
    </location>
</feature>
<dbReference type="PANTHER" id="PTHR46328:SF27">
    <property type="entry name" value="OS12G0287500 PROTEIN"/>
    <property type="match status" value="1"/>
</dbReference>
<name>A0AAD8TS12_LOLMU</name>
<evidence type="ECO:0008006" key="4">
    <source>
        <dbReference type="Google" id="ProtNLM"/>
    </source>
</evidence>
<organism evidence="2 3">
    <name type="scientific">Lolium multiflorum</name>
    <name type="common">Italian ryegrass</name>
    <name type="synonym">Lolium perenne subsp. multiflorum</name>
    <dbReference type="NCBI Taxonomy" id="4521"/>
    <lineage>
        <taxon>Eukaryota</taxon>
        <taxon>Viridiplantae</taxon>
        <taxon>Streptophyta</taxon>
        <taxon>Embryophyta</taxon>
        <taxon>Tracheophyta</taxon>
        <taxon>Spermatophyta</taxon>
        <taxon>Magnoliopsida</taxon>
        <taxon>Liliopsida</taxon>
        <taxon>Poales</taxon>
        <taxon>Poaceae</taxon>
        <taxon>BOP clade</taxon>
        <taxon>Pooideae</taxon>
        <taxon>Poodae</taxon>
        <taxon>Poeae</taxon>
        <taxon>Poeae Chloroplast Group 2 (Poeae type)</taxon>
        <taxon>Loliodinae</taxon>
        <taxon>Loliinae</taxon>
        <taxon>Lolium</taxon>
    </lineage>
</organism>
<evidence type="ECO:0000313" key="3">
    <source>
        <dbReference type="Proteomes" id="UP001231189"/>
    </source>
</evidence>